<organism evidence="2 3">
    <name type="scientific">Acanthamoeba castellanii (strain ATCC 30010 / Neff)</name>
    <dbReference type="NCBI Taxonomy" id="1257118"/>
    <lineage>
        <taxon>Eukaryota</taxon>
        <taxon>Amoebozoa</taxon>
        <taxon>Discosea</taxon>
        <taxon>Longamoebia</taxon>
        <taxon>Centramoebida</taxon>
        <taxon>Acanthamoebidae</taxon>
        <taxon>Acanthamoeba</taxon>
    </lineage>
</organism>
<dbReference type="KEGG" id="acan:ACA1_240500"/>
<dbReference type="OMA" id="ICFDSAL"/>
<sequence>MELELCELTIKGSLNITSDSSHAYLTVSTFSQLSVSGDLSLLGSYSPTSTLLYWDSILEVGGDLHLATRSDLNPSGMAQPSTGSVVAAFVGGQLSVGGDLAIKSGDALVTATGPAGLMGLTPLSGELYDVFQIPDLGLGEELAAARGSIVIGGSVVVSSGSITGLHDGELTAGLAAFNLAGGELTASSVSVFIVAKDVLVKSGDGGNGASDTANGGTLFNHSEEEEERRRKKKKEEDRYVHGDSAQAVFAVISGGEALIGGSLHILAGSGGNASLADAARGGTGGAGTVSVAGDQLVASGSGGTGAAGGSASTASAVLSGTSLTGPTKRAQQATRQFGGVNLRVGGDLSILSGNAASSIAEGAPGGSCAMGSSIGIAGGGLIVWGTWEAEVVIGGDLRVTGCSGGNSVGAQGGLPTLVVGILVLSDATIDVYGSVELVGGNGGSVVGGSQDSGPGGMAFLICFDSALLDIAGSLTITRGNGGDVVNGTGGTVSGETSLFSGLLIAGSSHLVVGGGKGAITVNGGRAGNVDAAATEGSSSYGGSGGLSGTSLTGPTKRAQQATRQFGGVNLRVGGDLSILSGNAASSIAEGAPGGSCATEGIGMAGGGLIVWGTWEAEVVIGGDLRVTGCSGGNSVGAQGGLPTLVVGILVLSDATIDVYGSVELVGGNGGSVVGGSQDSGPGGMAFLICFDSALLDIAGSLTITRGNGGDVVNGTGRTAGDAGQGPNATVTGTRGSASVLLTDLSRFDQSGHVSLKDGAGLVNETSVAINVSRSEWTVYPCPDAGLEMSGERNSSAFVVEAFGTFRDCRGSGAKQRYPEPSVVGSADASCSPCTCSEASFSSCPASSSASGLHLNSPLVWLLTLF</sequence>
<accession>L8GKV5</accession>
<name>L8GKV5_ACACF</name>
<reference evidence="2 3" key="1">
    <citation type="journal article" date="2013" name="Genome Biol.">
        <title>Genome of Acanthamoeba castellanii highlights extensive lateral gene transfer and early evolution of tyrosine kinase signaling.</title>
        <authorList>
            <person name="Clarke M."/>
            <person name="Lohan A.J."/>
            <person name="Liu B."/>
            <person name="Lagkouvardos I."/>
            <person name="Roy S."/>
            <person name="Zafar N."/>
            <person name="Bertelli C."/>
            <person name="Schilde C."/>
            <person name="Kianianmomeni A."/>
            <person name="Burglin T.R."/>
            <person name="Frech C."/>
            <person name="Turcotte B."/>
            <person name="Kopec K.O."/>
            <person name="Synnott J.M."/>
            <person name="Choo C."/>
            <person name="Paponov I."/>
            <person name="Finkler A."/>
            <person name="Soon Heng Tan C."/>
            <person name="Hutchins A.P."/>
            <person name="Weinmeier T."/>
            <person name="Rattei T."/>
            <person name="Chu J.S."/>
            <person name="Gimenez G."/>
            <person name="Irimia M."/>
            <person name="Rigden D.J."/>
            <person name="Fitzpatrick D.A."/>
            <person name="Lorenzo-Morales J."/>
            <person name="Bateman A."/>
            <person name="Chiu C.H."/>
            <person name="Tang P."/>
            <person name="Hegemann P."/>
            <person name="Fromm H."/>
            <person name="Raoult D."/>
            <person name="Greub G."/>
            <person name="Miranda-Saavedra D."/>
            <person name="Chen N."/>
            <person name="Nash P."/>
            <person name="Ginger M.L."/>
            <person name="Horn M."/>
            <person name="Schaap P."/>
            <person name="Caler L."/>
            <person name="Loftus B."/>
        </authorList>
    </citation>
    <scope>NUCLEOTIDE SEQUENCE [LARGE SCALE GENOMIC DNA]</scope>
    <source>
        <strain evidence="2 3">Neff</strain>
    </source>
</reference>
<dbReference type="EMBL" id="KB008093">
    <property type="protein sequence ID" value="ELR13363.1"/>
    <property type="molecule type" value="Genomic_DNA"/>
</dbReference>
<evidence type="ECO:0000313" key="2">
    <source>
        <dbReference type="EMBL" id="ELR13363.1"/>
    </source>
</evidence>
<keyword evidence="3" id="KW-1185">Reference proteome</keyword>
<dbReference type="RefSeq" id="XP_004335376.1">
    <property type="nucleotide sequence ID" value="XM_004335328.1"/>
</dbReference>
<evidence type="ECO:0000313" key="3">
    <source>
        <dbReference type="Proteomes" id="UP000011083"/>
    </source>
</evidence>
<gene>
    <name evidence="2" type="ORF">ACA1_240500</name>
</gene>
<dbReference type="AlphaFoldDB" id="L8GKV5"/>
<dbReference type="VEuPathDB" id="AmoebaDB:ACA1_240500"/>
<dbReference type="GeneID" id="14914005"/>
<dbReference type="Proteomes" id="UP000011083">
    <property type="component" value="Unassembled WGS sequence"/>
</dbReference>
<protein>
    <submittedName>
        <fullName evidence="2">Uncharacterized protein</fullName>
    </submittedName>
</protein>
<proteinExistence type="predicted"/>
<feature type="region of interest" description="Disordered" evidence="1">
    <location>
        <begin position="534"/>
        <end position="558"/>
    </location>
</feature>
<feature type="compositionally biased region" description="Polar residues" evidence="1">
    <location>
        <begin position="209"/>
        <end position="220"/>
    </location>
</feature>
<feature type="region of interest" description="Disordered" evidence="1">
    <location>
        <begin position="205"/>
        <end position="239"/>
    </location>
</feature>
<evidence type="ECO:0000256" key="1">
    <source>
        <dbReference type="SAM" id="MobiDB-lite"/>
    </source>
</evidence>